<evidence type="ECO:0000256" key="6">
    <source>
        <dbReference type="ARBA" id="ARBA00022824"/>
    </source>
</evidence>
<dbReference type="Proteomes" id="UP000053477">
    <property type="component" value="Unassembled WGS sequence"/>
</dbReference>
<evidence type="ECO:0000256" key="11">
    <source>
        <dbReference type="ARBA" id="ARBA00044456"/>
    </source>
</evidence>
<keyword evidence="2 15" id="KW-0645">Protease</keyword>
<comment type="catalytic activity">
    <reaction evidence="11 15">
        <text>Hydrolyzes the peptide bond -P2-(S-farnesyl or geranylgeranyl)C-P1'-P2'-P3'-COOH where P1' and P2' are amino acids with aliphatic side chains and P3' is any C-terminal residue.</text>
        <dbReference type="EC" id="3.4.24.84"/>
    </reaction>
</comment>
<keyword evidence="5 15" id="KW-0378">Hydrolase</keyword>
<organism evidence="18 19">
    <name type="scientific">Schizopora paradoxa</name>
    <dbReference type="NCBI Taxonomy" id="27342"/>
    <lineage>
        <taxon>Eukaryota</taxon>
        <taxon>Fungi</taxon>
        <taxon>Dikarya</taxon>
        <taxon>Basidiomycota</taxon>
        <taxon>Agaricomycotina</taxon>
        <taxon>Agaricomycetes</taxon>
        <taxon>Hymenochaetales</taxon>
        <taxon>Schizoporaceae</taxon>
        <taxon>Schizopora</taxon>
    </lineage>
</organism>
<proteinExistence type="inferred from homology"/>
<keyword evidence="3 15" id="KW-0812">Transmembrane</keyword>
<feature type="binding site" evidence="14">
    <location>
        <position position="303"/>
    </location>
    <ligand>
        <name>Zn(2+)</name>
        <dbReference type="ChEBI" id="CHEBI:29105"/>
        <note>catalytic</note>
    </ligand>
</feature>
<keyword evidence="6 15" id="KW-0256">Endoplasmic reticulum</keyword>
<keyword evidence="7 14" id="KW-0862">Zinc</keyword>
<dbReference type="STRING" id="27342.A0A0H2RR94"/>
<feature type="transmembrane region" description="Helical" evidence="15">
    <location>
        <begin position="130"/>
        <end position="154"/>
    </location>
</feature>
<feature type="active site" evidence="13">
    <location>
        <position position="304"/>
    </location>
</feature>
<evidence type="ECO:0000256" key="13">
    <source>
        <dbReference type="PIRSR" id="PIRSR627057-1"/>
    </source>
</evidence>
<dbReference type="GO" id="GO:0046872">
    <property type="term" value="F:metal ion binding"/>
    <property type="evidence" value="ECO:0007669"/>
    <property type="project" value="UniProtKB-UniRule"/>
</dbReference>
<dbReference type="PANTHER" id="PTHR10120">
    <property type="entry name" value="CAAX PRENYL PROTEASE 1"/>
    <property type="match status" value="1"/>
</dbReference>
<feature type="domain" description="Peptidase M48" evidence="16">
    <location>
        <begin position="233"/>
        <end position="451"/>
    </location>
</feature>
<feature type="transmembrane region" description="Helical" evidence="15">
    <location>
        <begin position="88"/>
        <end position="110"/>
    </location>
</feature>
<dbReference type="FunCoup" id="A0A0H2RR94">
    <property type="interactions" value="628"/>
</dbReference>
<feature type="transmembrane region" description="Helical" evidence="15">
    <location>
        <begin position="175"/>
        <end position="195"/>
    </location>
</feature>
<dbReference type="GO" id="GO:0004222">
    <property type="term" value="F:metalloendopeptidase activity"/>
    <property type="evidence" value="ECO:0007669"/>
    <property type="project" value="UniProtKB-UniRule"/>
</dbReference>
<keyword evidence="10 15" id="KW-0472">Membrane</keyword>
<feature type="domain" description="CAAX prenyl protease 1 N-terminal" evidence="17">
    <location>
        <begin position="47"/>
        <end position="230"/>
    </location>
</feature>
<keyword evidence="4 14" id="KW-0479">Metal-binding</keyword>
<dbReference type="InterPro" id="IPR032456">
    <property type="entry name" value="Peptidase_M48_N"/>
</dbReference>
<evidence type="ECO:0000256" key="14">
    <source>
        <dbReference type="PIRSR" id="PIRSR627057-2"/>
    </source>
</evidence>
<feature type="transmembrane region" description="Helical" evidence="15">
    <location>
        <begin position="318"/>
        <end position="337"/>
    </location>
</feature>
<gene>
    <name evidence="18" type="ORF">SCHPADRAFT_998491</name>
</gene>
<dbReference type="GO" id="GO:0005789">
    <property type="term" value="C:endoplasmic reticulum membrane"/>
    <property type="evidence" value="ECO:0007669"/>
    <property type="project" value="UniProtKB-SubCell"/>
</dbReference>
<keyword evidence="8 15" id="KW-1133">Transmembrane helix</keyword>
<dbReference type="InterPro" id="IPR001915">
    <property type="entry name" value="Peptidase_M48"/>
</dbReference>
<feature type="binding site" evidence="14">
    <location>
        <position position="386"/>
    </location>
    <ligand>
        <name>Zn(2+)</name>
        <dbReference type="ChEBI" id="CHEBI:29105"/>
        <note>catalytic</note>
    </ligand>
</feature>
<dbReference type="Gene3D" id="3.30.2010.10">
    <property type="entry name" value="Metalloproteases ('zincins'), catalytic domain"/>
    <property type="match status" value="1"/>
</dbReference>
<evidence type="ECO:0000256" key="8">
    <source>
        <dbReference type="ARBA" id="ARBA00022989"/>
    </source>
</evidence>
<dbReference type="AlphaFoldDB" id="A0A0H2RR94"/>
<name>A0A0H2RR94_9AGAM</name>
<evidence type="ECO:0000256" key="1">
    <source>
        <dbReference type="ARBA" id="ARBA00004477"/>
    </source>
</evidence>
<feature type="binding site" evidence="14">
    <location>
        <position position="307"/>
    </location>
    <ligand>
        <name>Zn(2+)</name>
        <dbReference type="ChEBI" id="CHEBI:29105"/>
        <note>catalytic</note>
    </ligand>
</feature>
<feature type="transmembrane region" description="Helical" evidence="15">
    <location>
        <begin position="201"/>
        <end position="223"/>
    </location>
</feature>
<evidence type="ECO:0000256" key="7">
    <source>
        <dbReference type="ARBA" id="ARBA00022833"/>
    </source>
</evidence>
<dbReference type="CDD" id="cd07343">
    <property type="entry name" value="M48A_Zmpste24p_like"/>
    <property type="match status" value="1"/>
</dbReference>
<evidence type="ECO:0000259" key="17">
    <source>
        <dbReference type="Pfam" id="PF16491"/>
    </source>
</evidence>
<evidence type="ECO:0000256" key="2">
    <source>
        <dbReference type="ARBA" id="ARBA00022670"/>
    </source>
</evidence>
<dbReference type="EC" id="3.4.24.84" evidence="15"/>
<comment type="subcellular location">
    <subcellularLocation>
        <location evidence="1 15">Endoplasmic reticulum membrane</location>
        <topology evidence="1 15">Multi-pass membrane protein</topology>
    </subcellularLocation>
</comment>
<keyword evidence="9 15" id="KW-0482">Metalloprotease</keyword>
<evidence type="ECO:0000256" key="3">
    <source>
        <dbReference type="ARBA" id="ARBA00022692"/>
    </source>
</evidence>
<evidence type="ECO:0000256" key="9">
    <source>
        <dbReference type="ARBA" id="ARBA00023049"/>
    </source>
</evidence>
<feature type="active site" description="Proton donor" evidence="13">
    <location>
        <position position="390"/>
    </location>
</feature>
<evidence type="ECO:0000259" key="16">
    <source>
        <dbReference type="Pfam" id="PF01435"/>
    </source>
</evidence>
<reference evidence="18 19" key="1">
    <citation type="submission" date="2015-04" db="EMBL/GenBank/DDBJ databases">
        <title>Complete genome sequence of Schizopora paradoxa KUC8140, a cosmopolitan wood degrader in East Asia.</title>
        <authorList>
            <consortium name="DOE Joint Genome Institute"/>
            <person name="Min B."/>
            <person name="Park H."/>
            <person name="Jang Y."/>
            <person name="Kim J.-J."/>
            <person name="Kim K.H."/>
            <person name="Pangilinan J."/>
            <person name="Lipzen A."/>
            <person name="Riley R."/>
            <person name="Grigoriev I.V."/>
            <person name="Spatafora J.W."/>
            <person name="Choi I.-G."/>
        </authorList>
    </citation>
    <scope>NUCLEOTIDE SEQUENCE [LARGE SCALE GENOMIC DNA]</scope>
    <source>
        <strain evidence="18 19">KUC8140</strain>
    </source>
</reference>
<dbReference type="EMBL" id="KQ085988">
    <property type="protein sequence ID" value="KLO11963.1"/>
    <property type="molecule type" value="Genomic_DNA"/>
</dbReference>
<comment type="similarity">
    <text evidence="12 15">Belongs to the peptidase M48A family.</text>
</comment>
<dbReference type="GO" id="GO:0071586">
    <property type="term" value="P:CAAX-box protein processing"/>
    <property type="evidence" value="ECO:0007669"/>
    <property type="project" value="UniProtKB-UniRule"/>
</dbReference>
<evidence type="ECO:0000313" key="19">
    <source>
        <dbReference type="Proteomes" id="UP000053477"/>
    </source>
</evidence>
<evidence type="ECO:0000256" key="15">
    <source>
        <dbReference type="RuleBase" id="RU366005"/>
    </source>
</evidence>
<dbReference type="FunFam" id="3.30.2010.10:FF:000002">
    <property type="entry name" value="CAAX prenyl protease"/>
    <property type="match status" value="1"/>
</dbReference>
<dbReference type="OrthoDB" id="360839at2759"/>
<dbReference type="Pfam" id="PF16491">
    <property type="entry name" value="Peptidase_M48_N"/>
    <property type="match status" value="1"/>
</dbReference>
<dbReference type="Pfam" id="PF01435">
    <property type="entry name" value="Peptidase_M48"/>
    <property type="match status" value="1"/>
</dbReference>
<evidence type="ECO:0000256" key="10">
    <source>
        <dbReference type="ARBA" id="ARBA00023136"/>
    </source>
</evidence>
<comment type="cofactor">
    <cofactor evidence="14 15">
        <name>Zn(2+)</name>
        <dbReference type="ChEBI" id="CHEBI:29105"/>
    </cofactor>
    <text evidence="14 15">Binds 1 zinc ion per subunit.</text>
</comment>
<accession>A0A0H2RR94</accession>
<dbReference type="InParanoid" id="A0A0H2RR94"/>
<comment type="function">
    <text evidence="15">Proteolytically removes the C-terminal three residues of farnesylated proteins.</text>
</comment>
<sequence length="469" mass="54018">MDFIQSQLNFIQQKLSWVQTEPLNWKLYVLSVSWTVCLIESYLSWRQYPNYSKKEPPEALKEHFEVEKFRKSQLYGKEKAKFGIFKGLVSQFLDSAILYYGVYAYLWQTAGDIITKYGYGTEYEILQSNVYMALLVGISSLTSIPFSVYSTFVIEERHGFNKTTPKTFVLDILKGWLVAFALGAPVLSTFLWIFKWAGDSFVPWLTAFLFTFQMLMVVLYPLVIQPLFNKLSPLQEGELRTRIEALASHMNFPLKHLYEIDGSKRSSHSNAYFYGLPWSKHIVIFDTLMKGSKPEEVEAVLAHELGHWYYMHPTKMMLISQFNVFSILALFPAFLHAPPVLRSFDFPPSVAANPPTIIAFSLFNMIVTPIEAVIGIFMNMLSRKFEWEADQFACELDEKLGVAEMSDMGDRLGRALTDLHVKNLSTVWVDWMYSAYHNSHPTLTERLKAIEIYQSAKTSRKGGKAKKEL</sequence>
<evidence type="ECO:0000256" key="5">
    <source>
        <dbReference type="ARBA" id="ARBA00022801"/>
    </source>
</evidence>
<feature type="transmembrane region" description="Helical" evidence="15">
    <location>
        <begin position="357"/>
        <end position="378"/>
    </location>
</feature>
<dbReference type="InterPro" id="IPR027057">
    <property type="entry name" value="CAXX_Prtase_1"/>
</dbReference>
<evidence type="ECO:0000256" key="12">
    <source>
        <dbReference type="ARBA" id="ARBA00060927"/>
    </source>
</evidence>
<protein>
    <recommendedName>
        <fullName evidence="15">CAAX prenyl protease</fullName>
        <ecNumber evidence="15">3.4.24.84</ecNumber>
    </recommendedName>
</protein>
<evidence type="ECO:0000313" key="18">
    <source>
        <dbReference type="EMBL" id="KLO11963.1"/>
    </source>
</evidence>
<keyword evidence="19" id="KW-1185">Reference proteome</keyword>
<evidence type="ECO:0000256" key="4">
    <source>
        <dbReference type="ARBA" id="ARBA00022723"/>
    </source>
</evidence>